<comment type="caution">
    <text evidence="6">The sequence shown here is derived from an EMBL/GenBank/DDBJ whole genome shotgun (WGS) entry which is preliminary data.</text>
</comment>
<dbReference type="GO" id="GO:1904115">
    <property type="term" value="C:axon cytoplasm"/>
    <property type="evidence" value="ECO:0007669"/>
    <property type="project" value="GOC"/>
</dbReference>
<dbReference type="GO" id="GO:0048011">
    <property type="term" value="P:neurotrophin TRK receptor signaling pathway"/>
    <property type="evidence" value="ECO:0007669"/>
    <property type="project" value="TreeGrafter"/>
</dbReference>
<dbReference type="GO" id="GO:0030425">
    <property type="term" value="C:dendrite"/>
    <property type="evidence" value="ECO:0007669"/>
    <property type="project" value="TreeGrafter"/>
</dbReference>
<organism evidence="6 7">
    <name type="scientific">Molossus molossus</name>
    <name type="common">Pallas' mastiff bat</name>
    <name type="synonym">Vespertilio molossus</name>
    <dbReference type="NCBI Taxonomy" id="27622"/>
    <lineage>
        <taxon>Eukaryota</taxon>
        <taxon>Metazoa</taxon>
        <taxon>Chordata</taxon>
        <taxon>Craniata</taxon>
        <taxon>Vertebrata</taxon>
        <taxon>Euteleostomi</taxon>
        <taxon>Mammalia</taxon>
        <taxon>Eutheria</taxon>
        <taxon>Laurasiatheria</taxon>
        <taxon>Chiroptera</taxon>
        <taxon>Yangochiroptera</taxon>
        <taxon>Molossidae</taxon>
        <taxon>Molossus</taxon>
    </lineage>
</organism>
<dbReference type="Proteomes" id="UP000550707">
    <property type="component" value="Unassembled WGS sequence"/>
</dbReference>
<gene>
    <name evidence="6" type="ORF">HJG59_006141</name>
</gene>
<dbReference type="InterPro" id="IPR006933">
    <property type="entry name" value="HAP1_N"/>
</dbReference>
<dbReference type="GO" id="GO:0017022">
    <property type="term" value="F:myosin binding"/>
    <property type="evidence" value="ECO:0007669"/>
    <property type="project" value="TreeGrafter"/>
</dbReference>
<comment type="subcellular location">
    <subcellularLocation>
        <location evidence="1">Mitochondrion</location>
    </subcellularLocation>
</comment>
<feature type="compositionally biased region" description="Pro residues" evidence="4">
    <location>
        <begin position="16"/>
        <end position="42"/>
    </location>
</feature>
<dbReference type="GO" id="GO:0098957">
    <property type="term" value="P:anterograde axonal transport of mitochondrion"/>
    <property type="evidence" value="ECO:0007669"/>
    <property type="project" value="TreeGrafter"/>
</dbReference>
<dbReference type="InterPro" id="IPR051946">
    <property type="entry name" value="Intracell_Traff-Reg"/>
</dbReference>
<feature type="domain" description="HAP1 N-terminal" evidence="5">
    <location>
        <begin position="79"/>
        <end position="427"/>
    </location>
</feature>
<dbReference type="PANTHER" id="PTHR15751:SF14">
    <property type="entry name" value="HUNTINGTIN-ASSOCIATED PROTEIN 1"/>
    <property type="match status" value="1"/>
</dbReference>
<evidence type="ECO:0000259" key="5">
    <source>
        <dbReference type="SMART" id="SM01424"/>
    </source>
</evidence>
<keyword evidence="2" id="KW-0175">Coiled coil</keyword>
<dbReference type="GO" id="GO:0048311">
    <property type="term" value="P:mitochondrion distribution"/>
    <property type="evidence" value="ECO:0007669"/>
    <property type="project" value="TreeGrafter"/>
</dbReference>
<dbReference type="EMBL" id="JACASF010000019">
    <property type="protein sequence ID" value="KAF6415831.1"/>
    <property type="molecule type" value="Genomic_DNA"/>
</dbReference>
<feature type="compositionally biased region" description="Polar residues" evidence="4">
    <location>
        <begin position="590"/>
        <end position="603"/>
    </location>
</feature>
<evidence type="ECO:0000256" key="3">
    <source>
        <dbReference type="ARBA" id="ARBA00023128"/>
    </source>
</evidence>
<evidence type="ECO:0000313" key="6">
    <source>
        <dbReference type="EMBL" id="KAF6415831.1"/>
    </source>
</evidence>
<feature type="region of interest" description="Disordered" evidence="4">
    <location>
        <begin position="1"/>
        <end position="109"/>
    </location>
</feature>
<dbReference type="GO" id="GO:0031410">
    <property type="term" value="C:cytoplasmic vesicle"/>
    <property type="evidence" value="ECO:0007669"/>
    <property type="project" value="TreeGrafter"/>
</dbReference>
<feature type="region of interest" description="Disordered" evidence="4">
    <location>
        <begin position="589"/>
        <end position="674"/>
    </location>
</feature>
<feature type="compositionally biased region" description="Acidic residues" evidence="4">
    <location>
        <begin position="235"/>
        <end position="261"/>
    </location>
</feature>
<feature type="region of interest" description="Disordered" evidence="4">
    <location>
        <begin position="508"/>
        <end position="560"/>
    </location>
</feature>
<dbReference type="PANTHER" id="PTHR15751">
    <property type="entry name" value="TRAFFICKING KINESIN-BINDING PROTEIN"/>
    <property type="match status" value="1"/>
</dbReference>
<evidence type="ECO:0000256" key="1">
    <source>
        <dbReference type="ARBA" id="ARBA00004173"/>
    </source>
</evidence>
<evidence type="ECO:0000256" key="2">
    <source>
        <dbReference type="ARBA" id="ARBA00023054"/>
    </source>
</evidence>
<dbReference type="AlphaFoldDB" id="A0A7J8CY67"/>
<reference evidence="6 7" key="1">
    <citation type="journal article" date="2020" name="Nature">
        <title>Six reference-quality genomes reveal evolution of bat adaptations.</title>
        <authorList>
            <person name="Jebb D."/>
            <person name="Huang Z."/>
            <person name="Pippel M."/>
            <person name="Hughes G.M."/>
            <person name="Lavrichenko K."/>
            <person name="Devanna P."/>
            <person name="Winkler S."/>
            <person name="Jermiin L.S."/>
            <person name="Skirmuntt E.C."/>
            <person name="Katzourakis A."/>
            <person name="Burkitt-Gray L."/>
            <person name="Ray D.A."/>
            <person name="Sullivan K.A.M."/>
            <person name="Roscito J.G."/>
            <person name="Kirilenko B.M."/>
            <person name="Davalos L.M."/>
            <person name="Corthals A.P."/>
            <person name="Power M.L."/>
            <person name="Jones G."/>
            <person name="Ransome R.D."/>
            <person name="Dechmann D.K.N."/>
            <person name="Locatelli A.G."/>
            <person name="Puechmaille S.J."/>
            <person name="Fedrigo O."/>
            <person name="Jarvis E.D."/>
            <person name="Hiller M."/>
            <person name="Vernes S.C."/>
            <person name="Myers E.W."/>
            <person name="Teeling E.C."/>
        </authorList>
    </citation>
    <scope>NUCLEOTIDE SEQUENCE [LARGE SCALE GENOMIC DNA]</scope>
    <source>
        <strain evidence="6">MMolMol1</strain>
        <tissue evidence="6">Muscle</tissue>
    </source>
</reference>
<dbReference type="GO" id="GO:0005102">
    <property type="term" value="F:signaling receptor binding"/>
    <property type="evidence" value="ECO:0007669"/>
    <property type="project" value="TreeGrafter"/>
</dbReference>
<dbReference type="GO" id="GO:0006605">
    <property type="term" value="P:protein targeting"/>
    <property type="evidence" value="ECO:0007669"/>
    <property type="project" value="TreeGrafter"/>
</dbReference>
<feature type="compositionally biased region" description="Basic and acidic residues" evidence="4">
    <location>
        <begin position="262"/>
        <end position="272"/>
    </location>
</feature>
<keyword evidence="7" id="KW-1185">Reference proteome</keyword>
<name>A0A7J8CY67_MOLMO</name>
<dbReference type="GO" id="GO:0047496">
    <property type="term" value="P:vesicle transport along microtubule"/>
    <property type="evidence" value="ECO:0007669"/>
    <property type="project" value="TreeGrafter"/>
</dbReference>
<feature type="region of interest" description="Disordered" evidence="4">
    <location>
        <begin position="233"/>
        <end position="275"/>
    </location>
</feature>
<proteinExistence type="predicted"/>
<dbReference type="GO" id="GO:0022008">
    <property type="term" value="P:neurogenesis"/>
    <property type="evidence" value="ECO:0007669"/>
    <property type="project" value="TreeGrafter"/>
</dbReference>
<dbReference type="Pfam" id="PF04849">
    <property type="entry name" value="HAP1_N"/>
    <property type="match status" value="1"/>
</dbReference>
<evidence type="ECO:0000313" key="7">
    <source>
        <dbReference type="Proteomes" id="UP000550707"/>
    </source>
</evidence>
<feature type="compositionally biased region" description="Polar residues" evidence="4">
    <location>
        <begin position="81"/>
        <end position="105"/>
    </location>
</feature>
<dbReference type="GO" id="GO:0005739">
    <property type="term" value="C:mitochondrion"/>
    <property type="evidence" value="ECO:0007669"/>
    <property type="project" value="UniProtKB-SubCell"/>
</dbReference>
<dbReference type="SMART" id="SM01424">
    <property type="entry name" value="HAP1_N"/>
    <property type="match status" value="1"/>
</dbReference>
<feature type="compositionally biased region" description="Basic and acidic residues" evidence="4">
    <location>
        <begin position="612"/>
        <end position="630"/>
    </location>
</feature>
<accession>A0A7J8CY67</accession>
<protein>
    <submittedName>
        <fullName evidence="6">Huntingtin associated protein 1</fullName>
    </submittedName>
</protein>
<feature type="compositionally biased region" description="Acidic residues" evidence="4">
    <location>
        <begin position="522"/>
        <end position="541"/>
    </location>
</feature>
<evidence type="ECO:0000256" key="4">
    <source>
        <dbReference type="SAM" id="MobiDB-lite"/>
    </source>
</evidence>
<keyword evidence="3" id="KW-0496">Mitochondrion</keyword>
<sequence>MRRKDSGQGCAGDLPGPGPGDPPAIIPAPPSAASPAPEPSAEPEPVSGQAPAAGQEAGSGSRSVSGPPAGACPASEAGSEAGSQRPSSFSAVQGNAQPVPSNCDTPRTRFIVPGPFGPRATALATGQAAYIWKTPAAPKRVALIRELEEASRPDRPLSVKKITQEDIKVMLNLLEERERDLSAAARIGQSLVKQNSVLVEKNSKLETMLGAAREEILHLRHQVSLRDDLLQLYSDSDDEEEEEEEEREEGEEEEEEEEEEKEQQHDHPHEAPEQTPLTQPELLHHCPQLKALQEQLRLLEEENAQLREEASQLDTLEEEEQMLILECVEQFSEASQQMAELSEVLVLRMENYDQQQKEVTQLRTQVTNLQHRCQLYGAETAKLQRQLALEKEIQLQLQDELQDLWEKYMEGEGLLPEDREDAETRYRHAPGTTGTVTHYTYTVPLEAIPDFQESLAKELRKAMKNIISDPIFFVERYEMQSDEDQEQEEGSESEEGSLLAEDFMPGEERGATEEAAPAEGGATEEAEEAEAWEEVEPELDEAAPTNATSAPEARSSGPSNLDMKYVLQQLANWQDANYRRRLRQRMFQKGSPTLQQWQQQAKTNMGGGIEEQQPRLRTQDFRRLEEDRANHPPMAWEEEGPSGATQATGTKGRSRTGPLGFAVFQQPAEAPQTA</sequence>